<evidence type="ECO:0000256" key="3">
    <source>
        <dbReference type="ARBA" id="ARBA00022806"/>
    </source>
</evidence>
<dbReference type="PANTHER" id="PTHR11070">
    <property type="entry name" value="UVRD / RECB / PCRA DNA HELICASE FAMILY MEMBER"/>
    <property type="match status" value="1"/>
</dbReference>
<dbReference type="Pfam" id="PF00580">
    <property type="entry name" value="UvrD-helicase"/>
    <property type="match status" value="1"/>
</dbReference>
<keyword evidence="2 5" id="KW-0378">Hydrolase</keyword>
<evidence type="ECO:0000313" key="8">
    <source>
        <dbReference type="Proteomes" id="UP001519887"/>
    </source>
</evidence>
<dbReference type="Pfam" id="PF13245">
    <property type="entry name" value="AAA_19"/>
    <property type="match status" value="1"/>
</dbReference>
<dbReference type="RefSeq" id="WP_210038648.1">
    <property type="nucleotide sequence ID" value="NZ_JBHLVU010000011.1"/>
</dbReference>
<feature type="domain" description="UvrD-like helicase ATP-binding" evidence="6">
    <location>
        <begin position="5"/>
        <end position="238"/>
    </location>
</feature>
<dbReference type="SUPFAM" id="SSF52540">
    <property type="entry name" value="P-loop containing nucleoside triphosphate hydrolases"/>
    <property type="match status" value="1"/>
</dbReference>
<proteinExistence type="predicted"/>
<protein>
    <submittedName>
        <fullName evidence="7">AAA family ATPase</fullName>
    </submittedName>
</protein>
<keyword evidence="3 5" id="KW-0347">Helicase</keyword>
<sequence length="626" mass="73411">MAEKLELEVERIFEIIKEENNFLLSGGAGSGKTFSLVQIIKKAIEDNPASKIACMTYTNAAVKEIEDRVNHENLYVSTIHDFLWDNIKSFQRDLKKGLIALINDENSKIISPDGYVDELYFNGVNSIQYKEYTRIKEGIISHNEVLELANYLYKSYPLLCDILKDKFKFIFIDEYQDTSPLVIEIFLKHLKQSSKKNIIGFFGDSMQAIYEDGVGDLNKYIEFNDVKEVRMKQNRRNPRLVMNLSNILRVDGLVQEPSTDIEAPNMSNGNVKEGQIKFLYSSNKNLNEIKKMDIFEGWNFNDAKQTKELYLTHNLIAPKAGFPKLMEIYDKDPIIDLKNKIKAKIKSDNLEIDEEKTFDQIVDLIALKNRQKLRKDIITEDPESKALYEQLKDLPFSKVKKMYLEKDSLIDDKKQDETDENKKNSSRDALINHLFKIQFIVQLYKGKLYNEFIKKTEFQIISIEKKHEVKEIIANIEKMSDFTIEEVINYANEKRICQKDDGFNNFIKENDYLFNRVKKIKFQEFQNLFFYLEGYTPFSTQHKIKGAEFDNVLVILENGGWNNFNFDYLFCGRTDKEKIYSRTQKIFYVCCTRAKENLIVFYHDPSDIVINQAMNWFGKENVHKVE</sequence>
<gene>
    <name evidence="7" type="ORF">K0U00_13720</name>
</gene>
<dbReference type="Gene3D" id="3.40.50.300">
    <property type="entry name" value="P-loop containing nucleotide triphosphate hydrolases"/>
    <property type="match status" value="2"/>
</dbReference>
<dbReference type="EMBL" id="JAHZIK010000302">
    <property type="protein sequence ID" value="MBW7455094.1"/>
    <property type="molecule type" value="Genomic_DNA"/>
</dbReference>
<comment type="caution">
    <text evidence="7">The sequence shown here is derived from an EMBL/GenBank/DDBJ whole genome shotgun (WGS) entry which is preliminary data.</text>
</comment>
<evidence type="ECO:0000259" key="6">
    <source>
        <dbReference type="PROSITE" id="PS51198"/>
    </source>
</evidence>
<evidence type="ECO:0000256" key="5">
    <source>
        <dbReference type="PROSITE-ProRule" id="PRU00560"/>
    </source>
</evidence>
<keyword evidence="8" id="KW-1185">Reference proteome</keyword>
<dbReference type="InterPro" id="IPR027417">
    <property type="entry name" value="P-loop_NTPase"/>
</dbReference>
<keyword evidence="1 5" id="KW-0547">Nucleotide-binding</keyword>
<accession>A0ABS7C2J4</accession>
<evidence type="ECO:0000256" key="2">
    <source>
        <dbReference type="ARBA" id="ARBA00022801"/>
    </source>
</evidence>
<name>A0ABS7C2J4_9BACL</name>
<evidence type="ECO:0000256" key="4">
    <source>
        <dbReference type="ARBA" id="ARBA00022840"/>
    </source>
</evidence>
<evidence type="ECO:0000256" key="1">
    <source>
        <dbReference type="ARBA" id="ARBA00022741"/>
    </source>
</evidence>
<dbReference type="InterPro" id="IPR014016">
    <property type="entry name" value="UvrD-like_ATP-bd"/>
</dbReference>
<reference evidence="7 8" key="1">
    <citation type="submission" date="2021-07" db="EMBL/GenBank/DDBJ databases">
        <title>Paenibacillus radiodurans sp. nov., isolated from the southeastern edge of Tengger Desert.</title>
        <authorList>
            <person name="Zhang G."/>
        </authorList>
    </citation>
    <scope>NUCLEOTIDE SEQUENCE [LARGE SCALE GENOMIC DNA]</scope>
    <source>
        <strain evidence="7 8">CCM 7311</strain>
    </source>
</reference>
<feature type="binding site" evidence="5">
    <location>
        <begin position="26"/>
        <end position="33"/>
    </location>
    <ligand>
        <name>ATP</name>
        <dbReference type="ChEBI" id="CHEBI:30616"/>
    </ligand>
</feature>
<evidence type="ECO:0000313" key="7">
    <source>
        <dbReference type="EMBL" id="MBW7455094.1"/>
    </source>
</evidence>
<dbReference type="PANTHER" id="PTHR11070:SF3">
    <property type="entry name" value="DNA 3'-5' HELICASE"/>
    <property type="match status" value="1"/>
</dbReference>
<dbReference type="PROSITE" id="PS51198">
    <property type="entry name" value="UVRD_HELICASE_ATP_BIND"/>
    <property type="match status" value="1"/>
</dbReference>
<keyword evidence="4 5" id="KW-0067">ATP-binding</keyword>
<organism evidence="7 8">
    <name type="scientific">Paenibacillus sepulcri</name>
    <dbReference type="NCBI Taxonomy" id="359917"/>
    <lineage>
        <taxon>Bacteria</taxon>
        <taxon>Bacillati</taxon>
        <taxon>Bacillota</taxon>
        <taxon>Bacilli</taxon>
        <taxon>Bacillales</taxon>
        <taxon>Paenibacillaceae</taxon>
        <taxon>Paenibacillus</taxon>
    </lineage>
</organism>
<dbReference type="InterPro" id="IPR000212">
    <property type="entry name" value="DNA_helicase_UvrD/REP"/>
</dbReference>
<dbReference type="Proteomes" id="UP001519887">
    <property type="component" value="Unassembled WGS sequence"/>
</dbReference>